<name>A0A0P9F104_9CHLR</name>
<evidence type="ECO:0000313" key="2">
    <source>
        <dbReference type="Proteomes" id="UP000050509"/>
    </source>
</evidence>
<dbReference type="AlphaFoldDB" id="A0A0P9F104"/>
<evidence type="ECO:0000313" key="1">
    <source>
        <dbReference type="EMBL" id="KPV49988.1"/>
    </source>
</evidence>
<dbReference type="Proteomes" id="UP000050509">
    <property type="component" value="Unassembled WGS sequence"/>
</dbReference>
<gene>
    <name evidence="1" type="ORF">SE17_29530</name>
</gene>
<reference evidence="1 2" key="1">
    <citation type="submission" date="2015-09" db="EMBL/GenBank/DDBJ databases">
        <title>Draft genome sequence of Kouleothrix aurantiaca JCM 19913.</title>
        <authorList>
            <person name="Hemp J."/>
        </authorList>
    </citation>
    <scope>NUCLEOTIDE SEQUENCE [LARGE SCALE GENOMIC DNA]</scope>
    <source>
        <strain evidence="1 2">COM-B</strain>
    </source>
</reference>
<accession>A0A0P9F104</accession>
<dbReference type="EMBL" id="LJCR01001639">
    <property type="protein sequence ID" value="KPV49988.1"/>
    <property type="molecule type" value="Genomic_DNA"/>
</dbReference>
<sequence length="64" mass="7091">MPAHDFSEATSDSPAERVTIAIHVADEHNLPGSTTIDRIVEAFFDQLDRTTVELRVIADEPDAR</sequence>
<protein>
    <submittedName>
        <fullName evidence="1">Uncharacterized protein</fullName>
    </submittedName>
</protein>
<organism evidence="1 2">
    <name type="scientific">Kouleothrix aurantiaca</name>
    <dbReference type="NCBI Taxonomy" id="186479"/>
    <lineage>
        <taxon>Bacteria</taxon>
        <taxon>Bacillati</taxon>
        <taxon>Chloroflexota</taxon>
        <taxon>Chloroflexia</taxon>
        <taxon>Chloroflexales</taxon>
        <taxon>Roseiflexineae</taxon>
        <taxon>Roseiflexaceae</taxon>
        <taxon>Kouleothrix</taxon>
    </lineage>
</organism>
<proteinExistence type="predicted"/>
<keyword evidence="2" id="KW-1185">Reference proteome</keyword>
<comment type="caution">
    <text evidence="1">The sequence shown here is derived from an EMBL/GenBank/DDBJ whole genome shotgun (WGS) entry which is preliminary data.</text>
</comment>